<comment type="caution">
    <text evidence="4">The sequence shown here is derived from an EMBL/GenBank/DDBJ whole genome shotgun (WGS) entry which is preliminary data.</text>
</comment>
<protein>
    <submittedName>
        <fullName evidence="4">Uncharacterized protein</fullName>
    </submittedName>
</protein>
<keyword evidence="2" id="KW-0808">Transferase</keyword>
<proteinExistence type="predicted"/>
<dbReference type="SUPFAM" id="SSF53335">
    <property type="entry name" value="S-adenosyl-L-methionine-dependent methyltransferases"/>
    <property type="match status" value="1"/>
</dbReference>
<organism evidence="4 5">
    <name type="scientific">Apiospora aurea</name>
    <dbReference type="NCBI Taxonomy" id="335848"/>
    <lineage>
        <taxon>Eukaryota</taxon>
        <taxon>Fungi</taxon>
        <taxon>Dikarya</taxon>
        <taxon>Ascomycota</taxon>
        <taxon>Pezizomycotina</taxon>
        <taxon>Sordariomycetes</taxon>
        <taxon>Xylariomycetidae</taxon>
        <taxon>Amphisphaeriales</taxon>
        <taxon>Apiosporaceae</taxon>
        <taxon>Apiospora</taxon>
    </lineage>
</organism>
<dbReference type="Gene3D" id="3.40.50.150">
    <property type="entry name" value="Vaccinia Virus protein VP39"/>
    <property type="match status" value="1"/>
</dbReference>
<dbReference type="EMBL" id="JAQQWE010000007">
    <property type="protein sequence ID" value="KAK7946732.1"/>
    <property type="molecule type" value="Genomic_DNA"/>
</dbReference>
<feature type="region of interest" description="Disordered" evidence="3">
    <location>
        <begin position="440"/>
        <end position="464"/>
    </location>
</feature>
<accession>A0ABR1Q463</accession>
<dbReference type="Proteomes" id="UP001391051">
    <property type="component" value="Unassembled WGS sequence"/>
</dbReference>
<reference evidence="4 5" key="1">
    <citation type="submission" date="2023-01" db="EMBL/GenBank/DDBJ databases">
        <title>Analysis of 21 Apiospora genomes using comparative genomics revels a genus with tremendous synthesis potential of carbohydrate active enzymes and secondary metabolites.</title>
        <authorList>
            <person name="Sorensen T."/>
        </authorList>
    </citation>
    <scope>NUCLEOTIDE SEQUENCE [LARGE SCALE GENOMIC DNA]</scope>
    <source>
        <strain evidence="4 5">CBS 24483</strain>
    </source>
</reference>
<dbReference type="RefSeq" id="XP_066696766.1">
    <property type="nucleotide sequence ID" value="XM_066847275.1"/>
</dbReference>
<evidence type="ECO:0000313" key="4">
    <source>
        <dbReference type="EMBL" id="KAK7946732.1"/>
    </source>
</evidence>
<gene>
    <name evidence="4" type="ORF">PG986_011053</name>
</gene>
<evidence type="ECO:0000256" key="1">
    <source>
        <dbReference type="ARBA" id="ARBA00022603"/>
    </source>
</evidence>
<dbReference type="GeneID" id="92080337"/>
<evidence type="ECO:0000256" key="2">
    <source>
        <dbReference type="ARBA" id="ARBA00022679"/>
    </source>
</evidence>
<keyword evidence="1" id="KW-0489">Methyltransferase</keyword>
<evidence type="ECO:0000313" key="5">
    <source>
        <dbReference type="Proteomes" id="UP001391051"/>
    </source>
</evidence>
<keyword evidence="5" id="KW-1185">Reference proteome</keyword>
<dbReference type="Pfam" id="PF00145">
    <property type="entry name" value="DNA_methylase"/>
    <property type="match status" value="1"/>
</dbReference>
<dbReference type="InterPro" id="IPR001525">
    <property type="entry name" value="C5_MeTfrase"/>
</dbReference>
<dbReference type="InterPro" id="IPR029063">
    <property type="entry name" value="SAM-dependent_MTases_sf"/>
</dbReference>
<evidence type="ECO:0000256" key="3">
    <source>
        <dbReference type="SAM" id="MobiDB-lite"/>
    </source>
</evidence>
<name>A0ABR1Q463_9PEZI</name>
<sequence>MELIQEAFFSHLGKELFRFEQLFGAECVPFKQAFASRNSGCVMFRDVCELVMGNDTATTAKGERMTIPRDPTILIAGTSCVDFSSLNAKKQNGFSGKITSLFDSKNPNRKTPAFDEVSELLGEITKVIHSLGESEQTFFSMLSYVAGHKPWIVILENVRSAPFEEARDYWFNALGYTAWAGSIDTKDFYIPQTRQRKYLVAFRNEKFPRAENACAILGEAMARLEQPALPNVEDFLLGPNNPLTQIARLELEEKAQKPKMRKESSWEYSQIRHDTVRDQERLGDSRPLTQWKENGHPKFHDGLDKFAWSALPNRVYDVLDINWLRGTLGEEPFDLLFKVKVVDLSQNVDRHMLKPFFGITGCLTPSGAPYITNQCRFVLGYECLNLQGLPLWKIDFSRETQDQLKDLAGNAMSTPVVGAVFLASLMASLDDEDLKNSPWKTELDDKSHYPSPFTSSSPPLNPREEEMGRVVEYNTAGFVGFSVEAIKEEVRKYRRYCHCNGTARYSARELMKCDICGIIRCINCAGNPAHDYRPTAPSPEPMPLRAVEHVFLRYFPTVITNLLNPSWKKSLSNLSSQSTILMNGPYKTSADSKTTTIFEALAKAKFLYQRFHITEVVTLVYTSDDGFELKVVCTESGIDWFVMLDTYSSSVNPFLQSDAELLKFCKRSQPFMKGTVLQKADSPLQVKWFMWDFAPSKVEAILSCTREETGSKFIDVELANILEIDSELFSKANEEVSGRYEAAPECEAAEYSLSVRQVPGACGQSVKLFKDPTLLGPPSQDPFVIAYEHRKLTFHEHRELLLQFSPEAKLQKLDSGFKGTFEAEIGSHWKELGD</sequence>